<feature type="chain" id="PRO_5014765409" description="cAMP factor" evidence="1">
    <location>
        <begin position="25"/>
        <end position="259"/>
    </location>
</feature>
<name>A0A2I1IMR6_9ACTO</name>
<dbReference type="InterPro" id="IPR010860">
    <property type="entry name" value="CAMP_factor"/>
</dbReference>
<evidence type="ECO:0000256" key="1">
    <source>
        <dbReference type="SAM" id="SignalP"/>
    </source>
</evidence>
<feature type="signal peptide" evidence="1">
    <location>
        <begin position="1"/>
        <end position="24"/>
    </location>
</feature>
<accession>A0A2I1IMR6</accession>
<comment type="caution">
    <text evidence="2">The sequence shown here is derived from an EMBL/GenBank/DDBJ whole genome shotgun (WGS) entry which is preliminary data.</text>
</comment>
<dbReference type="Pfam" id="PF07373">
    <property type="entry name" value="CAMP_factor"/>
    <property type="match status" value="1"/>
</dbReference>
<dbReference type="STRING" id="33007.HMPREF3198_01103"/>
<keyword evidence="3" id="KW-1185">Reference proteome</keyword>
<dbReference type="AlphaFoldDB" id="A0A2I1IMR6"/>
<gene>
    <name evidence="2" type="ORF">CYJ19_06110</name>
</gene>
<organism evidence="2 3">
    <name type="scientific">Winkia neuii</name>
    <dbReference type="NCBI Taxonomy" id="33007"/>
    <lineage>
        <taxon>Bacteria</taxon>
        <taxon>Bacillati</taxon>
        <taxon>Actinomycetota</taxon>
        <taxon>Actinomycetes</taxon>
        <taxon>Actinomycetales</taxon>
        <taxon>Actinomycetaceae</taxon>
        <taxon>Winkia</taxon>
    </lineage>
</organism>
<dbReference type="EMBL" id="PKKO01000003">
    <property type="protein sequence ID" value="PKY72414.1"/>
    <property type="molecule type" value="Genomic_DNA"/>
</dbReference>
<dbReference type="Proteomes" id="UP000235122">
    <property type="component" value="Unassembled WGS sequence"/>
</dbReference>
<evidence type="ECO:0000313" key="3">
    <source>
        <dbReference type="Proteomes" id="UP000235122"/>
    </source>
</evidence>
<keyword evidence="1" id="KW-0732">Signal</keyword>
<dbReference type="RefSeq" id="WP_024332401.1">
    <property type="nucleotide sequence ID" value="NZ_JASOXK010000005.1"/>
</dbReference>
<protein>
    <recommendedName>
        <fullName evidence="4">cAMP factor</fullName>
    </recommendedName>
</protein>
<evidence type="ECO:0008006" key="4">
    <source>
        <dbReference type="Google" id="ProtNLM"/>
    </source>
</evidence>
<reference evidence="2 3" key="1">
    <citation type="submission" date="2017-12" db="EMBL/GenBank/DDBJ databases">
        <title>Phylogenetic diversity of female urinary microbiome.</title>
        <authorList>
            <person name="Thomas-White K."/>
            <person name="Wolfe A.J."/>
        </authorList>
    </citation>
    <scope>NUCLEOTIDE SEQUENCE [LARGE SCALE GENOMIC DNA]</scope>
    <source>
        <strain evidence="2 3">UMB0402</strain>
    </source>
</reference>
<dbReference type="GeneID" id="35865938"/>
<evidence type="ECO:0000313" key="2">
    <source>
        <dbReference type="EMBL" id="PKY72414.1"/>
    </source>
</evidence>
<proteinExistence type="predicted"/>
<sequence>MKSRVLVVPALAAALLTPALPAVASAEAAPAPAAAASAPAKTKTEAKKMLTNVNGRIDTLKKQEAVLPSGDYKAQVKDLLKTAFDLKDTLAAIVKGDLSAFDMSTIEARYQLTITIADTIKTATTKLTNKVQATHIELGLATTKAVLKLINLTNSSADLEAAQKELKGVLAKVSQYPDLTAKDTATIYVKAKLDKVIWNTRFDRDKHILGKKSFETYNTLNSNITKAVGVWFNSHATVADVDKAIADLQAAYKTAEAGK</sequence>